<dbReference type="AlphaFoldDB" id="A8H3I4"/>
<dbReference type="HOGENOM" id="CLU_083043_2_0_6"/>
<evidence type="ECO:0000313" key="2">
    <source>
        <dbReference type="Proteomes" id="UP000002608"/>
    </source>
</evidence>
<dbReference type="PANTHER" id="PTHR13308">
    <property type="entry name" value="NEDD4-BINDING PROTEIN 2-LIKE 1"/>
    <property type="match status" value="1"/>
</dbReference>
<dbReference type="Gene3D" id="3.40.50.300">
    <property type="entry name" value="P-loop containing nucleotide triphosphate hydrolases"/>
    <property type="match status" value="1"/>
</dbReference>
<accession>A8H3I4</accession>
<evidence type="ECO:0000313" key="1">
    <source>
        <dbReference type="EMBL" id="ABV87121.1"/>
    </source>
</evidence>
<name>A8H3I4_SHEPA</name>
<dbReference type="InterPro" id="IPR027417">
    <property type="entry name" value="P-loop_NTPase"/>
</dbReference>
<dbReference type="Pfam" id="PF13671">
    <property type="entry name" value="AAA_33"/>
    <property type="match status" value="1"/>
</dbReference>
<protein>
    <submittedName>
        <fullName evidence="1">Uncharacterized protein</fullName>
    </submittedName>
</protein>
<gene>
    <name evidence="1" type="ordered locus">Spea_1798</name>
</gene>
<dbReference type="eggNOG" id="COG4088">
    <property type="taxonomic scope" value="Bacteria"/>
</dbReference>
<sequence>MKHQSNYNGTAIIMRGLPGSGKSYWVEEYVNALPKRDCDSEHFKVCSTDEFFYQDGKYCFNAKDLAKFHQLNLTRFIHAIANKTPLVICDNTNMAQWEFEDYCAAAKAEGYRVQIQQIGEPKDKQHQLLCADRNKHRVPLKSIIRMANVFEPHG</sequence>
<dbReference type="SUPFAM" id="SSF52540">
    <property type="entry name" value="P-loop containing nucleoside triphosphate hydrolases"/>
    <property type="match status" value="1"/>
</dbReference>
<organism evidence="1 2">
    <name type="scientific">Shewanella pealeana (strain ATCC 700345 / ANG-SQ1)</name>
    <dbReference type="NCBI Taxonomy" id="398579"/>
    <lineage>
        <taxon>Bacteria</taxon>
        <taxon>Pseudomonadati</taxon>
        <taxon>Pseudomonadota</taxon>
        <taxon>Gammaproteobacteria</taxon>
        <taxon>Alteromonadales</taxon>
        <taxon>Shewanellaceae</taxon>
        <taxon>Shewanella</taxon>
    </lineage>
</organism>
<dbReference type="KEGG" id="spl:Spea_1798"/>
<proteinExistence type="predicted"/>
<dbReference type="EMBL" id="CP000851">
    <property type="protein sequence ID" value="ABV87121.1"/>
    <property type="molecule type" value="Genomic_DNA"/>
</dbReference>
<dbReference type="RefSeq" id="WP_012155041.1">
    <property type="nucleotide sequence ID" value="NC_009901.1"/>
</dbReference>
<dbReference type="Proteomes" id="UP000002608">
    <property type="component" value="Chromosome"/>
</dbReference>
<dbReference type="OrthoDB" id="6182772at2"/>
<reference evidence="1 2" key="1">
    <citation type="submission" date="2007-10" db="EMBL/GenBank/DDBJ databases">
        <title>Complete sequence of Shewanella pealeana ATCC 700345.</title>
        <authorList>
            <consortium name="US DOE Joint Genome Institute"/>
            <person name="Copeland A."/>
            <person name="Lucas S."/>
            <person name="Lapidus A."/>
            <person name="Barry K."/>
            <person name="Glavina del Rio T."/>
            <person name="Dalin E."/>
            <person name="Tice H."/>
            <person name="Pitluck S."/>
            <person name="Chertkov O."/>
            <person name="Brettin T."/>
            <person name="Bruce D."/>
            <person name="Detter J.C."/>
            <person name="Han C."/>
            <person name="Schmutz J."/>
            <person name="Larimer F."/>
            <person name="Land M."/>
            <person name="Hauser L."/>
            <person name="Kyrpides N."/>
            <person name="Kim E."/>
            <person name="Zhao J.-S.Z."/>
            <person name="Manno D."/>
            <person name="Hawari J."/>
            <person name="Richardson P."/>
        </authorList>
    </citation>
    <scope>NUCLEOTIDE SEQUENCE [LARGE SCALE GENOMIC DNA]</scope>
    <source>
        <strain evidence="2">ATCC 700345 / ANG-SQ1</strain>
    </source>
</reference>
<dbReference type="InterPro" id="IPR026302">
    <property type="entry name" value="NEDD4-bd_p2"/>
</dbReference>
<dbReference type="STRING" id="398579.Spea_1798"/>
<dbReference type="PANTHER" id="PTHR13308:SF40">
    <property type="entry name" value="NEDD4-BINDING PROTEIN 2-LIKE 1"/>
    <property type="match status" value="1"/>
</dbReference>
<keyword evidence="2" id="KW-1185">Reference proteome</keyword>